<dbReference type="EMBL" id="CP048104">
    <property type="protein sequence ID" value="QKG83780.1"/>
    <property type="molecule type" value="Genomic_DNA"/>
</dbReference>
<evidence type="ECO:0000313" key="2">
    <source>
        <dbReference type="EMBL" id="QKG83780.1"/>
    </source>
</evidence>
<dbReference type="RefSeq" id="WP_173220841.1">
    <property type="nucleotide sequence ID" value="NZ_CP048104.1"/>
</dbReference>
<evidence type="ECO:0000256" key="1">
    <source>
        <dbReference type="SAM" id="Phobius"/>
    </source>
</evidence>
<gene>
    <name evidence="2" type="ORF">GXN76_04335</name>
</gene>
<feature type="transmembrane region" description="Helical" evidence="1">
    <location>
        <begin position="92"/>
        <end position="113"/>
    </location>
</feature>
<keyword evidence="1" id="KW-1133">Transmembrane helix</keyword>
<keyword evidence="1" id="KW-0472">Membrane</keyword>
<accession>A0A7D3XZP6</accession>
<proteinExistence type="predicted"/>
<dbReference type="AlphaFoldDB" id="A0A7D3XZP6"/>
<reference evidence="2 3" key="1">
    <citation type="submission" date="2020-01" db="EMBL/GenBank/DDBJ databases">
        <authorList>
            <person name="Gulvik C.A."/>
            <person name="Batra D.G."/>
        </authorList>
    </citation>
    <scope>NUCLEOTIDE SEQUENCE [LARGE SCALE GENOMIC DNA]</scope>
    <source>
        <strain evidence="2 3">W9323</strain>
    </source>
</reference>
<feature type="transmembrane region" description="Helical" evidence="1">
    <location>
        <begin position="119"/>
        <end position="138"/>
    </location>
</feature>
<organism evidence="2 3">
    <name type="scientific">Kroppenstedtia pulmonis</name>
    <dbReference type="NCBI Taxonomy" id="1380685"/>
    <lineage>
        <taxon>Bacteria</taxon>
        <taxon>Bacillati</taxon>
        <taxon>Bacillota</taxon>
        <taxon>Bacilli</taxon>
        <taxon>Bacillales</taxon>
        <taxon>Thermoactinomycetaceae</taxon>
        <taxon>Kroppenstedtia</taxon>
    </lineage>
</organism>
<keyword evidence="1" id="KW-0812">Transmembrane</keyword>
<feature type="transmembrane region" description="Helical" evidence="1">
    <location>
        <begin position="44"/>
        <end position="66"/>
    </location>
</feature>
<feature type="transmembrane region" description="Helical" evidence="1">
    <location>
        <begin position="159"/>
        <end position="192"/>
    </location>
</feature>
<dbReference type="KEGG" id="kpul:GXN76_04335"/>
<dbReference type="Proteomes" id="UP000503088">
    <property type="component" value="Chromosome"/>
</dbReference>
<sequence length="209" mass="24012">MRKFYVFLSLVVGLIILVSGFVMEYMEVSIGDRGKPLEEPDHLYWNNILGTAGVVAVTMAGVLWVLRKRLKKANKSSLLKIMRGHVRFLSKAHIWFGYAAWTIIAIHGLFYLWTEWGHLRLWSGAVAFVILSVLMWSGSRMFADQRDRVRKKLKWHKQLALWMIIAMFIHAGGSMVMVLIAMGLYIIGAILFQRIKAHSKDSPANMKEY</sequence>
<evidence type="ECO:0008006" key="4">
    <source>
        <dbReference type="Google" id="ProtNLM"/>
    </source>
</evidence>
<keyword evidence="3" id="KW-1185">Reference proteome</keyword>
<name>A0A7D3XZP6_9BACL</name>
<protein>
    <recommendedName>
        <fullName evidence="4">Ferric oxidoreductase domain-containing protein</fullName>
    </recommendedName>
</protein>
<evidence type="ECO:0000313" key="3">
    <source>
        <dbReference type="Proteomes" id="UP000503088"/>
    </source>
</evidence>